<dbReference type="InterPro" id="IPR036097">
    <property type="entry name" value="HisK_dim/P_sf"/>
</dbReference>
<proteinExistence type="predicted"/>
<dbReference type="OrthoDB" id="9811889at2"/>
<dbReference type="Proteomes" id="UP000298616">
    <property type="component" value="Chromosome"/>
</dbReference>
<dbReference type="Gene3D" id="1.10.287.130">
    <property type="match status" value="1"/>
</dbReference>
<dbReference type="SUPFAM" id="SSF55781">
    <property type="entry name" value="GAF domain-like"/>
    <property type="match status" value="1"/>
</dbReference>
<dbReference type="GO" id="GO:0000155">
    <property type="term" value="F:phosphorelay sensor kinase activity"/>
    <property type="evidence" value="ECO:0007669"/>
    <property type="project" value="InterPro"/>
</dbReference>
<protein>
    <submittedName>
        <fullName evidence="2">Diguanylate cyclase</fullName>
    </submittedName>
</protein>
<dbReference type="Pfam" id="PF01590">
    <property type="entry name" value="GAF"/>
    <property type="match status" value="1"/>
</dbReference>
<feature type="domain" description="GAF" evidence="1">
    <location>
        <begin position="27"/>
        <end position="169"/>
    </location>
</feature>
<evidence type="ECO:0000313" key="2">
    <source>
        <dbReference type="EMBL" id="QCK15357.1"/>
    </source>
</evidence>
<dbReference type="Gene3D" id="3.30.450.40">
    <property type="match status" value="1"/>
</dbReference>
<dbReference type="PANTHER" id="PTHR43102:SF2">
    <property type="entry name" value="GAF DOMAIN-CONTAINING PROTEIN"/>
    <property type="match status" value="1"/>
</dbReference>
<reference evidence="2 3" key="1">
    <citation type="submission" date="2018-04" db="EMBL/GenBank/DDBJ databases">
        <title>Complete genome uncultured novel isolate.</title>
        <authorList>
            <person name="Merlino G."/>
        </authorList>
    </citation>
    <scope>NUCLEOTIDE SEQUENCE [LARGE SCALE GENOMIC DNA]</scope>
    <source>
        <strain evidence="3">R1DC9</strain>
    </source>
</reference>
<dbReference type="SUPFAM" id="SSF47384">
    <property type="entry name" value="Homodimeric domain of signal transducing histidine kinase"/>
    <property type="match status" value="1"/>
</dbReference>
<dbReference type="KEGG" id="fpf:DCC35_11675"/>
<dbReference type="SMART" id="SM00065">
    <property type="entry name" value="GAF"/>
    <property type="match status" value="1"/>
</dbReference>
<dbReference type="InterPro" id="IPR029016">
    <property type="entry name" value="GAF-like_dom_sf"/>
</dbReference>
<dbReference type="EMBL" id="CP028923">
    <property type="protein sequence ID" value="QCK15357.1"/>
    <property type="molecule type" value="Genomic_DNA"/>
</dbReference>
<gene>
    <name evidence="2" type="ORF">DCC35_11675</name>
</gene>
<accession>A0A4D7JL20</accession>
<evidence type="ECO:0000259" key="1">
    <source>
        <dbReference type="SMART" id="SM00065"/>
    </source>
</evidence>
<dbReference type="PANTHER" id="PTHR43102">
    <property type="entry name" value="SLR1143 PROTEIN"/>
    <property type="match status" value="1"/>
</dbReference>
<name>A0A4D7JL20_9BACT</name>
<sequence>MNDMMFVKDSEEARLKQLEELQIIGTPEEEQYNRIVELASRICDVPISLISLIDKDKQWFKAKKGVEISSTYRELSFCAHSIEKREKLIVEDAISDIRFKENPLVTADPNIRFYAGIPLINPKGYVLGNLCVIDRKPRTLSEDQLFALEVLSEQVLLLFDNRLKQIELDAKINLLNEKNSQLTELNKLGNQFLSVISHDLKSPISTTQSLVYLLKIMLFLVRIWRSI</sequence>
<keyword evidence="3" id="KW-1185">Reference proteome</keyword>
<dbReference type="AlphaFoldDB" id="A0A4D7JL20"/>
<organism evidence="2 3">
    <name type="scientific">Mangrovivirga cuniculi</name>
    <dbReference type="NCBI Taxonomy" id="2715131"/>
    <lineage>
        <taxon>Bacteria</taxon>
        <taxon>Pseudomonadati</taxon>
        <taxon>Bacteroidota</taxon>
        <taxon>Cytophagia</taxon>
        <taxon>Cytophagales</taxon>
        <taxon>Mangrovivirgaceae</taxon>
        <taxon>Mangrovivirga</taxon>
    </lineage>
</organism>
<evidence type="ECO:0000313" key="3">
    <source>
        <dbReference type="Proteomes" id="UP000298616"/>
    </source>
</evidence>
<dbReference type="InterPro" id="IPR003018">
    <property type="entry name" value="GAF"/>
</dbReference>